<dbReference type="GO" id="GO:0030091">
    <property type="term" value="P:protein repair"/>
    <property type="evidence" value="ECO:0007669"/>
    <property type="project" value="UniProtKB-UniRule"/>
</dbReference>
<evidence type="ECO:0000256" key="5">
    <source>
        <dbReference type="ARBA" id="ARBA00023004"/>
    </source>
</evidence>
<evidence type="ECO:0000256" key="4">
    <source>
        <dbReference type="ARBA" id="ARBA00022989"/>
    </source>
</evidence>
<sequence>MRRRAAPIAFGLRHLLLIKIMVWLIALLPALRLGVGVLGPVLAPSEGSFLLALGKDLGANPLETLTRNTGFTALCLLSLTLAVTPLRQWLGQPWLIRLRRMLGLFAFFYAALHVLCWVWFDHFFDPREMAKDVLKRPFITLGFIAFALLVPLALTSFNAALRFLGGRRWQWLHRLVYVAAPLAVAHFWWMKAGKHDFAQPLGFVAVLALLAGARVAWRQRERRARATPTDWIQVSRKS</sequence>
<dbReference type="GO" id="GO:0020037">
    <property type="term" value="F:heme binding"/>
    <property type="evidence" value="ECO:0007669"/>
    <property type="project" value="UniProtKB-UniRule"/>
</dbReference>
<evidence type="ECO:0000259" key="8">
    <source>
        <dbReference type="Pfam" id="PF01794"/>
    </source>
</evidence>
<feature type="transmembrane region" description="Helical" evidence="7">
    <location>
        <begin position="201"/>
        <end position="217"/>
    </location>
</feature>
<keyword evidence="7" id="KW-0249">Electron transport</keyword>
<keyword evidence="4 7" id="KW-1133">Transmembrane helix</keyword>
<keyword evidence="7" id="KW-1003">Cell membrane</keyword>
<name>A0A8B6X8I4_9BURK</name>
<dbReference type="GO" id="GO:0005886">
    <property type="term" value="C:plasma membrane"/>
    <property type="evidence" value="ECO:0007669"/>
    <property type="project" value="UniProtKB-SubCell"/>
</dbReference>
<comment type="function">
    <text evidence="7">Part of the MsrPQ system that repairs oxidized periplasmic proteins containing methionine sulfoxide residues (Met-O), using respiratory chain electrons. Thus protects these proteins from oxidative-stress damage caused by reactive species of oxygen and chlorine generated by the host defense mechanisms. MsrPQ is essential for the maintenance of envelope integrity under bleach stress, rescuing a wide series of structurally unrelated periplasmic proteins from methionine oxidation. MsrQ provides electrons for reduction to the reductase catalytic subunit MsrP, using the quinone pool of the respiratory chain.</text>
</comment>
<dbReference type="OrthoDB" id="9788328at2"/>
<comment type="subcellular location">
    <subcellularLocation>
        <location evidence="7">Cell membrane</location>
        <topology evidence="7">Multi-pass membrane protein</topology>
    </subcellularLocation>
    <subcellularLocation>
        <location evidence="1">Membrane</location>
        <topology evidence="1">Multi-pass membrane protein</topology>
    </subcellularLocation>
</comment>
<feature type="transmembrane region" description="Helical" evidence="7">
    <location>
        <begin position="20"/>
        <end position="43"/>
    </location>
</feature>
<evidence type="ECO:0000313" key="9">
    <source>
        <dbReference type="Proteomes" id="UP000675920"/>
    </source>
</evidence>
<dbReference type="GO" id="GO:0016679">
    <property type="term" value="F:oxidoreductase activity, acting on diphenols and related substances as donors"/>
    <property type="evidence" value="ECO:0007669"/>
    <property type="project" value="TreeGrafter"/>
</dbReference>
<evidence type="ECO:0000256" key="1">
    <source>
        <dbReference type="ARBA" id="ARBA00004141"/>
    </source>
</evidence>
<proteinExistence type="inferred from homology"/>
<evidence type="ECO:0000256" key="3">
    <source>
        <dbReference type="ARBA" id="ARBA00022692"/>
    </source>
</evidence>
<keyword evidence="7" id="KW-0288">FMN</keyword>
<keyword evidence="7" id="KW-0479">Metal-binding</keyword>
<dbReference type="AlphaFoldDB" id="A0A8B6X8I4"/>
<dbReference type="Proteomes" id="UP000675920">
    <property type="component" value="Unplaced"/>
</dbReference>
<dbReference type="InterPro" id="IPR013130">
    <property type="entry name" value="Fe3_Rdtase_TM_dom"/>
</dbReference>
<feature type="transmembrane region" description="Helical" evidence="7">
    <location>
        <begin position="171"/>
        <end position="189"/>
    </location>
</feature>
<keyword evidence="7" id="KW-0285">Flavoprotein</keyword>
<keyword evidence="9" id="KW-1185">Reference proteome</keyword>
<feature type="domain" description="Ferric oxidoreductase" evidence="8">
    <location>
        <begin position="69"/>
        <end position="183"/>
    </location>
</feature>
<comment type="subunit">
    <text evidence="7">Heterodimer of a catalytic subunit (MsrP) and a heme-binding subunit (MsrQ).</text>
</comment>
<evidence type="ECO:0000256" key="7">
    <source>
        <dbReference type="HAMAP-Rule" id="MF_01207"/>
    </source>
</evidence>
<dbReference type="RefSeq" id="WP_051377750.1">
    <property type="nucleotide sequence ID" value="NZ_AXWS01000002.1"/>
</dbReference>
<feature type="transmembrane region" description="Helical" evidence="7">
    <location>
        <begin position="102"/>
        <end position="120"/>
    </location>
</feature>
<keyword evidence="3 7" id="KW-0812">Transmembrane</keyword>
<dbReference type="HAMAP" id="MF_01207">
    <property type="entry name" value="MsrQ"/>
    <property type="match status" value="1"/>
</dbReference>
<comment type="cofactor">
    <cofactor evidence="7">
        <name>heme b</name>
        <dbReference type="ChEBI" id="CHEBI:60344"/>
    </cofactor>
    <text evidence="7">Binds 1 heme b (iron(II)-protoporphyrin IX) group per subunit.</text>
</comment>
<reference evidence="10" key="1">
    <citation type="submission" date="2025-08" db="UniProtKB">
        <authorList>
            <consortium name="RefSeq"/>
        </authorList>
    </citation>
    <scope>IDENTIFICATION</scope>
</reference>
<evidence type="ECO:0000313" key="10">
    <source>
        <dbReference type="RefSeq" id="WP_051377750.1"/>
    </source>
</evidence>
<organism evidence="9 10">
    <name type="scientific">Derxia gummosa DSM 723</name>
    <dbReference type="NCBI Taxonomy" id="1121388"/>
    <lineage>
        <taxon>Bacteria</taxon>
        <taxon>Pseudomonadati</taxon>
        <taxon>Pseudomonadota</taxon>
        <taxon>Betaproteobacteria</taxon>
        <taxon>Burkholderiales</taxon>
        <taxon>Alcaligenaceae</taxon>
        <taxon>Derxia</taxon>
    </lineage>
</organism>
<keyword evidence="5 7" id="KW-0408">Iron</keyword>
<feature type="transmembrane region" description="Helical" evidence="7">
    <location>
        <begin position="140"/>
        <end position="164"/>
    </location>
</feature>
<accession>A0A8B6X8I4</accession>
<keyword evidence="6 7" id="KW-0472">Membrane</keyword>
<dbReference type="PANTHER" id="PTHR36964">
    <property type="entry name" value="PROTEIN-METHIONINE-SULFOXIDE REDUCTASE HEME-BINDING SUBUNIT MSRQ"/>
    <property type="match status" value="1"/>
</dbReference>
<keyword evidence="7" id="KW-0349">Heme</keyword>
<dbReference type="InterPro" id="IPR022837">
    <property type="entry name" value="MsrQ-like"/>
</dbReference>
<dbReference type="GO" id="GO:0009055">
    <property type="term" value="F:electron transfer activity"/>
    <property type="evidence" value="ECO:0007669"/>
    <property type="project" value="UniProtKB-UniRule"/>
</dbReference>
<evidence type="ECO:0000256" key="6">
    <source>
        <dbReference type="ARBA" id="ARBA00023136"/>
    </source>
</evidence>
<comment type="cofactor">
    <cofactor evidence="7">
        <name>FMN</name>
        <dbReference type="ChEBI" id="CHEBI:58210"/>
    </cofactor>
    <text evidence="7">Binds 1 FMN per subunit.</text>
</comment>
<dbReference type="Pfam" id="PF01794">
    <property type="entry name" value="Ferric_reduct"/>
    <property type="match status" value="1"/>
</dbReference>
<feature type="transmembrane region" description="Helical" evidence="7">
    <location>
        <begin position="71"/>
        <end position="90"/>
    </location>
</feature>
<dbReference type="GO" id="GO:0046872">
    <property type="term" value="F:metal ion binding"/>
    <property type="evidence" value="ECO:0007669"/>
    <property type="project" value="UniProtKB-KW"/>
</dbReference>
<gene>
    <name evidence="7" type="primary">msrQ</name>
</gene>
<keyword evidence="2 7" id="KW-0813">Transport</keyword>
<dbReference type="PANTHER" id="PTHR36964:SF1">
    <property type="entry name" value="PROTEIN-METHIONINE-SULFOXIDE REDUCTASE HEME-BINDING SUBUNIT MSRQ"/>
    <property type="match status" value="1"/>
</dbReference>
<protein>
    <recommendedName>
        <fullName evidence="7">Protein-methionine-sulfoxide reductase heme-binding subunit MsrQ</fullName>
    </recommendedName>
    <alternativeName>
        <fullName evidence="7">Flavocytochrome MsrQ</fullName>
    </alternativeName>
</protein>
<evidence type="ECO:0000256" key="2">
    <source>
        <dbReference type="ARBA" id="ARBA00022448"/>
    </source>
</evidence>
<dbReference type="GO" id="GO:0010181">
    <property type="term" value="F:FMN binding"/>
    <property type="evidence" value="ECO:0007669"/>
    <property type="project" value="UniProtKB-UniRule"/>
</dbReference>
<comment type="similarity">
    <text evidence="7">Belongs to the MsrQ family.</text>
</comment>